<name>T1IZ05_STRMM</name>
<feature type="domain" description="Inositol polyphosphate-related phosphatase" evidence="1">
    <location>
        <begin position="9"/>
        <end position="338"/>
    </location>
</feature>
<dbReference type="SUPFAM" id="SSF56219">
    <property type="entry name" value="DNase I-like"/>
    <property type="match status" value="1"/>
</dbReference>
<proteinExistence type="predicted"/>
<dbReference type="PANTHER" id="PTHR11200:SF275">
    <property type="entry name" value="LD06095P"/>
    <property type="match status" value="1"/>
</dbReference>
<dbReference type="InterPro" id="IPR046985">
    <property type="entry name" value="IP5"/>
</dbReference>
<dbReference type="SMART" id="SM00128">
    <property type="entry name" value="IPPc"/>
    <property type="match status" value="1"/>
</dbReference>
<dbReference type="EnsemblMetazoa" id="SMAR006473-RA">
    <property type="protein sequence ID" value="SMAR006473-PA"/>
    <property type="gene ID" value="SMAR006473"/>
</dbReference>
<dbReference type="EMBL" id="JH431702">
    <property type="status" value="NOT_ANNOTATED_CDS"/>
    <property type="molecule type" value="Genomic_DNA"/>
</dbReference>
<evidence type="ECO:0000313" key="2">
    <source>
        <dbReference type="EnsemblMetazoa" id="SMAR006473-PA"/>
    </source>
</evidence>
<dbReference type="eggNOG" id="KOG0565">
    <property type="taxonomic scope" value="Eukaryota"/>
</dbReference>
<dbReference type="Pfam" id="PF22669">
    <property type="entry name" value="Exo_endo_phos2"/>
    <property type="match status" value="1"/>
</dbReference>
<dbReference type="FunFam" id="3.60.10.10:FF:000060">
    <property type="entry name" value="Uncharacterized protein, isoform C"/>
    <property type="match status" value="1"/>
</dbReference>
<dbReference type="Gene3D" id="3.60.10.10">
    <property type="entry name" value="Endonuclease/exonuclease/phosphatase"/>
    <property type="match status" value="1"/>
</dbReference>
<dbReference type="GO" id="GO:0005886">
    <property type="term" value="C:plasma membrane"/>
    <property type="evidence" value="ECO:0007669"/>
    <property type="project" value="TreeGrafter"/>
</dbReference>
<sequence length="378" mass="44036">MFKRSDPLMPVSIYLATWNILSRPPEEDLKPLLGLENVTNVNLLPDIYAIGLQEVKAAAYSILMDTILENPWVKALRLTLAPFNYVKIRMIRLQGMLLAVFIKRPHLMYVQELETEYTRTGVARVWGNKGAVSIRLNAFNCSICIVNCHLAAHDTELKRRVEDYNNIVDSQLFKYPQTENIFFHDYVFWLGDMNFRLDSKPLNEIISKIEQKDYSVLLEDDQLRQVRQSGEAFSELEEPPIDFAPTYKFVPGTHDYDIKYLNLKKKSKINPKTNSNSNISSRRPAWTDRILHKVNADVYEDVTLDAQMKNYKAHNTYTQSDHKPVSALYSIKVFQSLPERYVQFAPIKRWNVGKQYQVTLFLRAGNQTQVWDWIGLYK</sequence>
<dbReference type="GO" id="GO:0046856">
    <property type="term" value="P:phosphatidylinositol dephosphorylation"/>
    <property type="evidence" value="ECO:0007669"/>
    <property type="project" value="InterPro"/>
</dbReference>
<evidence type="ECO:0000259" key="1">
    <source>
        <dbReference type="SMART" id="SM00128"/>
    </source>
</evidence>
<organism evidence="2 3">
    <name type="scientific">Strigamia maritima</name>
    <name type="common">European centipede</name>
    <name type="synonym">Geophilus maritimus</name>
    <dbReference type="NCBI Taxonomy" id="126957"/>
    <lineage>
        <taxon>Eukaryota</taxon>
        <taxon>Metazoa</taxon>
        <taxon>Ecdysozoa</taxon>
        <taxon>Arthropoda</taxon>
        <taxon>Myriapoda</taxon>
        <taxon>Chilopoda</taxon>
        <taxon>Pleurostigmophora</taxon>
        <taxon>Geophilomorpha</taxon>
        <taxon>Linotaeniidae</taxon>
        <taxon>Strigamia</taxon>
    </lineage>
</organism>
<dbReference type="AlphaFoldDB" id="T1IZ05"/>
<dbReference type="PANTHER" id="PTHR11200">
    <property type="entry name" value="INOSITOL 5-PHOSPHATASE"/>
    <property type="match status" value="1"/>
</dbReference>
<dbReference type="GO" id="GO:0005737">
    <property type="term" value="C:cytoplasm"/>
    <property type="evidence" value="ECO:0007669"/>
    <property type="project" value="TreeGrafter"/>
</dbReference>
<dbReference type="OMA" id="EEGPNDW"/>
<dbReference type="Proteomes" id="UP000014500">
    <property type="component" value="Unassembled WGS sequence"/>
</dbReference>
<evidence type="ECO:0000313" key="3">
    <source>
        <dbReference type="Proteomes" id="UP000014500"/>
    </source>
</evidence>
<dbReference type="InterPro" id="IPR036691">
    <property type="entry name" value="Endo/exonu/phosph_ase_sf"/>
</dbReference>
<dbReference type="HOGENOM" id="CLU_011711_3_2_1"/>
<keyword evidence="3" id="KW-1185">Reference proteome</keyword>
<dbReference type="InterPro" id="IPR000300">
    <property type="entry name" value="IPPc"/>
</dbReference>
<reference evidence="2" key="2">
    <citation type="submission" date="2015-02" db="UniProtKB">
        <authorList>
            <consortium name="EnsemblMetazoa"/>
        </authorList>
    </citation>
    <scope>IDENTIFICATION</scope>
</reference>
<dbReference type="STRING" id="126957.T1IZ05"/>
<dbReference type="GO" id="GO:0001726">
    <property type="term" value="C:ruffle"/>
    <property type="evidence" value="ECO:0007669"/>
    <property type="project" value="TreeGrafter"/>
</dbReference>
<accession>T1IZ05</accession>
<dbReference type="PhylomeDB" id="T1IZ05"/>
<protein>
    <recommendedName>
        <fullName evidence="1">Inositol polyphosphate-related phosphatase domain-containing protein</fullName>
    </recommendedName>
</protein>
<reference evidence="3" key="1">
    <citation type="submission" date="2011-05" db="EMBL/GenBank/DDBJ databases">
        <authorList>
            <person name="Richards S.R."/>
            <person name="Qu J."/>
            <person name="Jiang H."/>
            <person name="Jhangiani S.N."/>
            <person name="Agravi P."/>
            <person name="Goodspeed R."/>
            <person name="Gross S."/>
            <person name="Mandapat C."/>
            <person name="Jackson L."/>
            <person name="Mathew T."/>
            <person name="Pu L."/>
            <person name="Thornton R."/>
            <person name="Saada N."/>
            <person name="Wilczek-Boney K.B."/>
            <person name="Lee S."/>
            <person name="Kovar C."/>
            <person name="Wu Y."/>
            <person name="Scherer S.E."/>
            <person name="Worley K.C."/>
            <person name="Muzny D.M."/>
            <person name="Gibbs R."/>
        </authorList>
    </citation>
    <scope>NUCLEOTIDE SEQUENCE</scope>
    <source>
        <strain evidence="3">Brora</strain>
    </source>
</reference>
<dbReference type="GO" id="GO:0004439">
    <property type="term" value="F:phosphatidylinositol-4,5-bisphosphate 5-phosphatase activity"/>
    <property type="evidence" value="ECO:0007669"/>
    <property type="project" value="TreeGrafter"/>
</dbReference>